<evidence type="ECO:0000259" key="9">
    <source>
        <dbReference type="Pfam" id="PF21082"/>
    </source>
</evidence>
<name>A0A6L8MRA3_9BURK</name>
<keyword evidence="3" id="KW-1003">Cell membrane</keyword>
<feature type="transmembrane region" description="Helical" evidence="7">
    <location>
        <begin position="123"/>
        <end position="148"/>
    </location>
</feature>
<evidence type="ECO:0000256" key="1">
    <source>
        <dbReference type="ARBA" id="ARBA00004651"/>
    </source>
</evidence>
<reference evidence="11 12" key="1">
    <citation type="submission" date="2019-12" db="EMBL/GenBank/DDBJ databases">
        <title>Novel species isolated from a subtropical stream in China.</title>
        <authorList>
            <person name="Lu H."/>
        </authorList>
    </citation>
    <scope>NUCLEOTIDE SEQUENCE [LARGE SCALE GENOMIC DNA]</scope>
    <source>
        <strain evidence="11 12">FT50W</strain>
    </source>
</reference>
<keyword evidence="6 7" id="KW-0472">Membrane</keyword>
<dbReference type="Gene3D" id="2.30.30.60">
    <property type="match status" value="1"/>
</dbReference>
<protein>
    <submittedName>
        <fullName evidence="11">Mechanosensitive ion channel</fullName>
    </submittedName>
</protein>
<dbReference type="RefSeq" id="WP_161021060.1">
    <property type="nucleotide sequence ID" value="NZ_WWCP01000035.1"/>
</dbReference>
<dbReference type="PROSITE" id="PS51257">
    <property type="entry name" value="PROKAR_LIPOPROTEIN"/>
    <property type="match status" value="1"/>
</dbReference>
<evidence type="ECO:0000256" key="3">
    <source>
        <dbReference type="ARBA" id="ARBA00022475"/>
    </source>
</evidence>
<comment type="similarity">
    <text evidence="2">Belongs to the MscS (TC 1.A.23) family.</text>
</comment>
<dbReference type="InterPro" id="IPR006685">
    <property type="entry name" value="MscS_channel_2nd"/>
</dbReference>
<gene>
    <name evidence="11" type="ORF">GTP44_21780</name>
</gene>
<evidence type="ECO:0000256" key="4">
    <source>
        <dbReference type="ARBA" id="ARBA00022692"/>
    </source>
</evidence>
<dbReference type="PANTHER" id="PTHR30566:SF25">
    <property type="entry name" value="INNER MEMBRANE PROTEIN"/>
    <property type="match status" value="1"/>
</dbReference>
<dbReference type="GO" id="GO:0008381">
    <property type="term" value="F:mechanosensitive monoatomic ion channel activity"/>
    <property type="evidence" value="ECO:0007669"/>
    <property type="project" value="UniProtKB-ARBA"/>
</dbReference>
<dbReference type="Pfam" id="PF21082">
    <property type="entry name" value="MS_channel_3rd"/>
    <property type="match status" value="1"/>
</dbReference>
<comment type="subcellular location">
    <subcellularLocation>
        <location evidence="1">Cell membrane</location>
        <topology evidence="1">Multi-pass membrane protein</topology>
    </subcellularLocation>
</comment>
<dbReference type="Gene3D" id="1.10.287.1260">
    <property type="match status" value="1"/>
</dbReference>
<dbReference type="AlphaFoldDB" id="A0A6L8MRA3"/>
<dbReference type="InterPro" id="IPR049278">
    <property type="entry name" value="MS_channel_C"/>
</dbReference>
<dbReference type="InterPro" id="IPR049142">
    <property type="entry name" value="MS_channel_1st"/>
</dbReference>
<feature type="domain" description="Mechanosensitive ion channel MscS C-terminal" evidence="9">
    <location>
        <begin position="249"/>
        <end position="334"/>
    </location>
</feature>
<dbReference type="GO" id="GO:0005886">
    <property type="term" value="C:plasma membrane"/>
    <property type="evidence" value="ECO:0007669"/>
    <property type="project" value="UniProtKB-SubCell"/>
</dbReference>
<dbReference type="InterPro" id="IPR011066">
    <property type="entry name" value="MscS_channel_C_sf"/>
</dbReference>
<dbReference type="SUPFAM" id="SSF82861">
    <property type="entry name" value="Mechanosensitive channel protein MscS (YggB), transmembrane region"/>
    <property type="match status" value="1"/>
</dbReference>
<evidence type="ECO:0000256" key="2">
    <source>
        <dbReference type="ARBA" id="ARBA00008017"/>
    </source>
</evidence>
<dbReference type="PANTHER" id="PTHR30566">
    <property type="entry name" value="YNAI-RELATED MECHANOSENSITIVE ION CHANNEL"/>
    <property type="match status" value="1"/>
</dbReference>
<proteinExistence type="inferred from homology"/>
<dbReference type="EMBL" id="WWCP01000035">
    <property type="protein sequence ID" value="MYM84568.1"/>
    <property type="molecule type" value="Genomic_DNA"/>
</dbReference>
<organism evidence="11 12">
    <name type="scientific">Duganella lactea</name>
    <dbReference type="NCBI Taxonomy" id="2692173"/>
    <lineage>
        <taxon>Bacteria</taxon>
        <taxon>Pseudomonadati</taxon>
        <taxon>Pseudomonadota</taxon>
        <taxon>Betaproteobacteria</taxon>
        <taxon>Burkholderiales</taxon>
        <taxon>Oxalobacteraceae</taxon>
        <taxon>Telluria group</taxon>
        <taxon>Duganella</taxon>
    </lineage>
</organism>
<dbReference type="InterPro" id="IPR023408">
    <property type="entry name" value="MscS_beta-dom_sf"/>
</dbReference>
<evidence type="ECO:0000313" key="11">
    <source>
        <dbReference type="EMBL" id="MYM84568.1"/>
    </source>
</evidence>
<keyword evidence="5 7" id="KW-1133">Transmembrane helix</keyword>
<evidence type="ECO:0000313" key="12">
    <source>
        <dbReference type="Proteomes" id="UP000474565"/>
    </source>
</evidence>
<feature type="domain" description="Mechanosensitive ion channel transmembrane helices 2/3" evidence="10">
    <location>
        <begin position="135"/>
        <end position="175"/>
    </location>
</feature>
<evidence type="ECO:0000256" key="7">
    <source>
        <dbReference type="SAM" id="Phobius"/>
    </source>
</evidence>
<dbReference type="InterPro" id="IPR010920">
    <property type="entry name" value="LSM_dom_sf"/>
</dbReference>
<evidence type="ECO:0000256" key="6">
    <source>
        <dbReference type="ARBA" id="ARBA00023136"/>
    </source>
</evidence>
<dbReference type="Gene3D" id="3.30.70.100">
    <property type="match status" value="1"/>
</dbReference>
<evidence type="ECO:0000259" key="8">
    <source>
        <dbReference type="Pfam" id="PF00924"/>
    </source>
</evidence>
<sequence>MHYVLFKNDLTTWAIALTIACAVFLLLYMVRKVAVCRLQRYAQTTTTYIDDAAVKLLSATHPLFMLAMGALAGAQWLELSEPATLRLTRLALGAALLQVARWGDVGVREWLEHYRRQRIAEDIASTTSTAVLGFLLRVALWVVILLMILDNFGVNITTLVASLGIGGIAVALALQNILGDLLSSLSIVLDKPFVVGDFIIIDDIAGTVEHIGLKTTRIRSLSGEQIVFSNSDMLKSRIRNLKRMETRRIVFPISVTYKTSKENVRMIPRILQQAVEAQPLAQFDRAHLKACGPSALEYETVYIVQSSDYRAYMDIQQNINVTLFERFGELGIKFAHPTQTLQLTRHAEA</sequence>
<dbReference type="SUPFAM" id="SSF82689">
    <property type="entry name" value="Mechanosensitive channel protein MscS (YggB), C-terminal domain"/>
    <property type="match status" value="1"/>
</dbReference>
<dbReference type="InterPro" id="IPR011014">
    <property type="entry name" value="MscS_channel_TM-2"/>
</dbReference>
<dbReference type="Pfam" id="PF21088">
    <property type="entry name" value="MS_channel_1st"/>
    <property type="match status" value="1"/>
</dbReference>
<dbReference type="Pfam" id="PF00924">
    <property type="entry name" value="MS_channel_2nd"/>
    <property type="match status" value="1"/>
</dbReference>
<accession>A0A6L8MRA3</accession>
<dbReference type="Proteomes" id="UP000474565">
    <property type="component" value="Unassembled WGS sequence"/>
</dbReference>
<dbReference type="SUPFAM" id="SSF50182">
    <property type="entry name" value="Sm-like ribonucleoproteins"/>
    <property type="match status" value="1"/>
</dbReference>
<keyword evidence="4 7" id="KW-0812">Transmembrane</keyword>
<evidence type="ECO:0000259" key="10">
    <source>
        <dbReference type="Pfam" id="PF21088"/>
    </source>
</evidence>
<feature type="domain" description="Mechanosensitive ion channel MscS" evidence="8">
    <location>
        <begin position="176"/>
        <end position="243"/>
    </location>
</feature>
<feature type="transmembrane region" description="Helical" evidence="7">
    <location>
        <begin position="154"/>
        <end position="174"/>
    </location>
</feature>
<feature type="transmembrane region" description="Helical" evidence="7">
    <location>
        <begin position="12"/>
        <end position="30"/>
    </location>
</feature>
<comment type="caution">
    <text evidence="11">The sequence shown here is derived from an EMBL/GenBank/DDBJ whole genome shotgun (WGS) entry which is preliminary data.</text>
</comment>
<evidence type="ECO:0000256" key="5">
    <source>
        <dbReference type="ARBA" id="ARBA00022989"/>
    </source>
</evidence>